<dbReference type="GeneID" id="44795458"/>
<name>A0A6C0W4N2_9AGAR</name>
<evidence type="ECO:0000313" key="1">
    <source>
        <dbReference type="EMBL" id="QIC20263.1"/>
    </source>
</evidence>
<dbReference type="RefSeq" id="YP_009739419.1">
    <property type="nucleotide sequence ID" value="NC_046501.1"/>
</dbReference>
<proteinExistence type="predicted"/>
<keyword evidence="1" id="KW-0496">Mitochondrion</keyword>
<gene>
    <name evidence="1" type="primary">orf104</name>
</gene>
<accession>A0A6C0W4N2</accession>
<reference evidence="1" key="1">
    <citation type="journal article" date="2021" name="Front. Genet.">
        <title>Comparative Mitogenomic Analysis Reveals Dynamics of Intron Within and Between Tricholoma Species and Phylogeny of Basidiomycota.</title>
        <authorList>
            <person name="Huang W."/>
            <person name="Feng H."/>
            <person name="Tu W."/>
            <person name="Xiong C."/>
            <person name="Jin X."/>
            <person name="Li P."/>
            <person name="Wang X."/>
            <person name="Li Q."/>
        </authorList>
    </citation>
    <scope>NUCLEOTIDE SEQUENCE</scope>
</reference>
<protein>
    <submittedName>
        <fullName evidence="1">DNA polymerase 2</fullName>
    </submittedName>
</protein>
<geneLocation type="mitochondrion" evidence="1"/>
<dbReference type="AlphaFoldDB" id="A0A6C0W4N2"/>
<dbReference type="EMBL" id="MN873037">
    <property type="protein sequence ID" value="QIC20263.1"/>
    <property type="molecule type" value="Genomic_DNA"/>
</dbReference>
<sequence length="104" mass="12476">MNNERFIQFGFNKVIITSSVINHNEYSFHLNVLITNNTTFDEYYNQVIDYIDLHYDSENSYGIEIIPAFKVKVWNMDNYLNKSINLTRGNKIKLTQKRYYSTKF</sequence>
<organism evidence="1">
    <name type="scientific">Tricholoma flavovirens</name>
    <dbReference type="NCBI Taxonomy" id="80606"/>
    <lineage>
        <taxon>Eukaryota</taxon>
        <taxon>Fungi</taxon>
        <taxon>Dikarya</taxon>
        <taxon>Basidiomycota</taxon>
        <taxon>Agaricomycotina</taxon>
        <taxon>Agaricomycetes</taxon>
        <taxon>Agaricomycetidae</taxon>
        <taxon>Agaricales</taxon>
        <taxon>Tricholomatineae</taxon>
        <taxon>Tricholomataceae</taxon>
        <taxon>Tricholoma</taxon>
    </lineage>
</organism>